<dbReference type="GO" id="GO:0008757">
    <property type="term" value="F:S-adenosylmethionine-dependent methyltransferase activity"/>
    <property type="evidence" value="ECO:0007669"/>
    <property type="project" value="InterPro"/>
</dbReference>
<dbReference type="InterPro" id="IPR001845">
    <property type="entry name" value="HTH_ArsR_DNA-bd_dom"/>
</dbReference>
<feature type="domain" description="HTH arsR-type" evidence="1">
    <location>
        <begin position="33"/>
        <end position="127"/>
    </location>
</feature>
<dbReference type="Gene3D" id="1.10.10.10">
    <property type="entry name" value="Winged helix-like DNA-binding domain superfamily/Winged helix DNA-binding domain"/>
    <property type="match status" value="1"/>
</dbReference>
<dbReference type="SUPFAM" id="SSF53335">
    <property type="entry name" value="S-adenosyl-L-methionine-dependent methyltransferases"/>
    <property type="match status" value="1"/>
</dbReference>
<dbReference type="InterPro" id="IPR050508">
    <property type="entry name" value="Methyltransf_Superfamily"/>
</dbReference>
<sequence>MAKCCMNDTPGHRQRRIPPSITHKDMFICFSNLAEGVVDDILAALRAAAEPTRLRLLRLLGHGDLTVSELTHILGQSQPRVSRHLKLMCESGLLDRFPEGAWVFYRVAAKGAGADLAQRLLSMLPADDAMLGLDQSRLDAIRAARATRAQDYFTENAGRWDQLRSLHVDDSEVERALVAALRGRRVGDLVDLGTGTGRVLEVLAPHVERGIGIDLSREMLAVARANLERADLRHCMVRQGDITQVPLTAASADVVTIHQVLHYAADPAAVVAEAARILRPGGVLLVVDFAPHDQEILRDQHAHRRLGFSDAEVGQWFSIAGLQTRPPVRLPGKPLTVVLWSAEKKTTGDHP</sequence>
<dbReference type="SUPFAM" id="SSF46785">
    <property type="entry name" value="Winged helix' DNA-binding domain"/>
    <property type="match status" value="1"/>
</dbReference>
<dbReference type="InterPro" id="IPR036390">
    <property type="entry name" value="WH_DNA-bd_sf"/>
</dbReference>
<evidence type="ECO:0000259" key="1">
    <source>
        <dbReference type="PROSITE" id="PS50987"/>
    </source>
</evidence>
<dbReference type="InterPro" id="IPR011991">
    <property type="entry name" value="ArsR-like_HTH"/>
</dbReference>
<accession>A4U3F1</accession>
<dbReference type="PRINTS" id="PR00778">
    <property type="entry name" value="HTHARSR"/>
</dbReference>
<evidence type="ECO:0000313" key="2">
    <source>
        <dbReference type="EMBL" id="CAM77408.1"/>
    </source>
</evidence>
<organism evidence="2">
    <name type="scientific">Magnetospirillum gryphiswaldense</name>
    <dbReference type="NCBI Taxonomy" id="55518"/>
    <lineage>
        <taxon>Bacteria</taxon>
        <taxon>Pseudomonadati</taxon>
        <taxon>Pseudomonadota</taxon>
        <taxon>Alphaproteobacteria</taxon>
        <taxon>Rhodospirillales</taxon>
        <taxon>Rhodospirillaceae</taxon>
        <taxon>Magnetospirillum</taxon>
    </lineage>
</organism>
<dbReference type="InterPro" id="IPR029063">
    <property type="entry name" value="SAM-dependent_MTases_sf"/>
</dbReference>
<dbReference type="PANTHER" id="PTHR42912">
    <property type="entry name" value="METHYLTRANSFERASE"/>
    <property type="match status" value="1"/>
</dbReference>
<dbReference type="SMART" id="SM00418">
    <property type="entry name" value="HTH_ARSR"/>
    <property type="match status" value="1"/>
</dbReference>
<dbReference type="GO" id="GO:0003700">
    <property type="term" value="F:DNA-binding transcription factor activity"/>
    <property type="evidence" value="ECO:0007669"/>
    <property type="project" value="InterPro"/>
</dbReference>
<dbReference type="Pfam" id="PF08241">
    <property type="entry name" value="Methyltransf_11"/>
    <property type="match status" value="1"/>
</dbReference>
<protein>
    <submittedName>
        <fullName evidence="2">Transcriptional regulator, ArsR family</fullName>
    </submittedName>
</protein>
<gene>
    <name evidence="2" type="ORF">MGR_2925</name>
</gene>
<name>A4U3F1_9PROT</name>
<dbReference type="Pfam" id="PF01022">
    <property type="entry name" value="HTH_5"/>
    <property type="match status" value="1"/>
</dbReference>
<reference evidence="2" key="1">
    <citation type="journal article" date="2007" name="J. Bacteriol.">
        <title>Comparative genome analysis of four magnetotactic bacteria reveals a complex set of group-specific genes implicated in magnetosome biomineralization and function.</title>
        <authorList>
            <person name="Richter M."/>
            <person name="Kube M."/>
            <person name="Bazylinski D.A."/>
            <person name="Lombardot T."/>
            <person name="Gloeckner F.O."/>
            <person name="Reinhardt R."/>
            <person name="Schueler D."/>
        </authorList>
    </citation>
    <scope>NUCLEOTIDE SEQUENCE</scope>
    <source>
        <strain evidence="2">MSR-1</strain>
    </source>
</reference>
<dbReference type="AlphaFoldDB" id="A4U3F1"/>
<dbReference type="PANTHER" id="PTHR42912:SF93">
    <property type="entry name" value="N6-ADENOSINE-METHYLTRANSFERASE TMT1A"/>
    <property type="match status" value="1"/>
</dbReference>
<dbReference type="InterPro" id="IPR036388">
    <property type="entry name" value="WH-like_DNA-bd_sf"/>
</dbReference>
<dbReference type="CDD" id="cd02440">
    <property type="entry name" value="AdoMet_MTases"/>
    <property type="match status" value="1"/>
</dbReference>
<dbReference type="EMBL" id="CU459003">
    <property type="protein sequence ID" value="CAM77408.1"/>
    <property type="molecule type" value="Genomic_DNA"/>
</dbReference>
<proteinExistence type="predicted"/>
<dbReference type="InterPro" id="IPR013216">
    <property type="entry name" value="Methyltransf_11"/>
</dbReference>
<dbReference type="CDD" id="cd00090">
    <property type="entry name" value="HTH_ARSR"/>
    <property type="match status" value="1"/>
</dbReference>
<dbReference type="Gene3D" id="3.40.50.150">
    <property type="entry name" value="Vaccinia Virus protein VP39"/>
    <property type="match status" value="1"/>
</dbReference>
<dbReference type="NCBIfam" id="NF033788">
    <property type="entry name" value="HTH_metalloreg"/>
    <property type="match status" value="1"/>
</dbReference>
<dbReference type="PROSITE" id="PS50987">
    <property type="entry name" value="HTH_ARSR_2"/>
    <property type="match status" value="1"/>
</dbReference>